<evidence type="ECO:0000313" key="2">
    <source>
        <dbReference type="Proteomes" id="UP000308133"/>
    </source>
</evidence>
<protein>
    <recommendedName>
        <fullName evidence="3">Reverse transcriptase Ty1/copia-type domain-containing protein</fullName>
    </recommendedName>
</protein>
<gene>
    <name evidence="1" type="ORF">C1H76_6694</name>
</gene>
<comment type="caution">
    <text evidence="1">The sequence shown here is derived from an EMBL/GenBank/DDBJ whole genome shotgun (WGS) entry which is preliminary data.</text>
</comment>
<evidence type="ECO:0000313" key="1">
    <source>
        <dbReference type="EMBL" id="TKX21153.1"/>
    </source>
</evidence>
<proteinExistence type="predicted"/>
<reference evidence="1 2" key="1">
    <citation type="submission" date="2018-02" db="EMBL/GenBank/DDBJ databases">
        <title>Draft genome sequences of Elsinoe sp., causing black scab on jojoba.</title>
        <authorList>
            <person name="Stodart B."/>
            <person name="Jeffress S."/>
            <person name="Ash G."/>
            <person name="Arun Chinnappa K."/>
        </authorList>
    </citation>
    <scope>NUCLEOTIDE SEQUENCE [LARGE SCALE GENOMIC DNA]</scope>
    <source>
        <strain evidence="1 2">Hillstone_2</strain>
    </source>
</reference>
<dbReference type="PANTHER" id="PTHR11439:SF480">
    <property type="entry name" value="REVERSE TRANSCRIPTASE TY1_COPIA-TYPE DOMAIN-CONTAINING PROTEIN"/>
    <property type="match status" value="1"/>
</dbReference>
<dbReference type="CDD" id="cd09272">
    <property type="entry name" value="RNase_HI_RT_Ty1"/>
    <property type="match status" value="1"/>
</dbReference>
<dbReference type="SUPFAM" id="SSF56672">
    <property type="entry name" value="DNA/RNA polymerases"/>
    <property type="match status" value="1"/>
</dbReference>
<dbReference type="AlphaFoldDB" id="A0A4U7AS75"/>
<dbReference type="PANTHER" id="PTHR11439">
    <property type="entry name" value="GAG-POL-RELATED RETROTRANSPOSON"/>
    <property type="match status" value="1"/>
</dbReference>
<dbReference type="EMBL" id="PTQR01000082">
    <property type="protein sequence ID" value="TKX21153.1"/>
    <property type="molecule type" value="Genomic_DNA"/>
</dbReference>
<evidence type="ECO:0008006" key="3">
    <source>
        <dbReference type="Google" id="ProtNLM"/>
    </source>
</evidence>
<name>A0A4U7AS75_9PEZI</name>
<sequence>MPEGYAQQGKAVKVKKGLYGLKQSAALYCLYTNKERDLFVIIHIDDFQAFSPYRSKIIKLFKALNQRFPISAVKSDLFLRLKITATTDQLTITQGHYTRELLKRHGLENCKLAATPLEQLLEPTNDRVVSSRKKEYNSIISGVQYLSYNTRPDVTHATNHLARFNKNPSEEHLRAARRLLRYLASDPDKGITIHKNSKPELEAYTDSDFGGDPSTAKSTTGSLIRLGGPISWTSKLQSNVVRQLLKELDLISHIQNGKRPNVYVDNQSAISLVKNHANHKRSKHIAVRNYYCREQYDSGKIDVVYVPTTKQLADAFTKVKSPVVIR</sequence>
<accession>A0A4U7AS75</accession>
<organism evidence="1 2">
    <name type="scientific">Elsinoe australis</name>
    <dbReference type="NCBI Taxonomy" id="40998"/>
    <lineage>
        <taxon>Eukaryota</taxon>
        <taxon>Fungi</taxon>
        <taxon>Dikarya</taxon>
        <taxon>Ascomycota</taxon>
        <taxon>Pezizomycotina</taxon>
        <taxon>Dothideomycetes</taxon>
        <taxon>Dothideomycetidae</taxon>
        <taxon>Myriangiales</taxon>
        <taxon>Elsinoaceae</taxon>
        <taxon>Elsinoe</taxon>
    </lineage>
</organism>
<dbReference type="InterPro" id="IPR043502">
    <property type="entry name" value="DNA/RNA_pol_sf"/>
</dbReference>
<dbReference type="Proteomes" id="UP000308133">
    <property type="component" value="Unassembled WGS sequence"/>
</dbReference>